<dbReference type="EMBL" id="CP043494">
    <property type="protein sequence ID" value="WNG42750.1"/>
    <property type="molecule type" value="Genomic_DNA"/>
</dbReference>
<dbReference type="Pfam" id="PF07617">
    <property type="entry name" value="DUF1579"/>
    <property type="match status" value="1"/>
</dbReference>
<feature type="signal peptide" evidence="1">
    <location>
        <begin position="1"/>
        <end position="20"/>
    </location>
</feature>
<gene>
    <name evidence="2" type="ORF">F0U60_00530</name>
</gene>
<protein>
    <submittedName>
        <fullName evidence="2">DUF1579 domain-containing protein</fullName>
    </submittedName>
</protein>
<feature type="chain" id="PRO_5045308544" evidence="1">
    <location>
        <begin position="21"/>
        <end position="191"/>
    </location>
</feature>
<name>A0ABY9WJZ5_9BACT</name>
<evidence type="ECO:0000313" key="3">
    <source>
        <dbReference type="Proteomes" id="UP001611383"/>
    </source>
</evidence>
<proteinExistence type="predicted"/>
<keyword evidence="3" id="KW-1185">Reference proteome</keyword>
<evidence type="ECO:0000313" key="2">
    <source>
        <dbReference type="EMBL" id="WNG42750.1"/>
    </source>
</evidence>
<dbReference type="Proteomes" id="UP001611383">
    <property type="component" value="Chromosome"/>
</dbReference>
<accession>A0ABY9WJZ5</accession>
<organism evidence="2 3">
    <name type="scientific">Archangium minus</name>
    <dbReference type="NCBI Taxonomy" id="83450"/>
    <lineage>
        <taxon>Bacteria</taxon>
        <taxon>Pseudomonadati</taxon>
        <taxon>Myxococcota</taxon>
        <taxon>Myxococcia</taxon>
        <taxon>Myxococcales</taxon>
        <taxon>Cystobacterineae</taxon>
        <taxon>Archangiaceae</taxon>
        <taxon>Archangium</taxon>
    </lineage>
</organism>
<evidence type="ECO:0000256" key="1">
    <source>
        <dbReference type="SAM" id="SignalP"/>
    </source>
</evidence>
<dbReference type="RefSeq" id="WP_395812783.1">
    <property type="nucleotide sequence ID" value="NZ_CP043494.1"/>
</dbReference>
<dbReference type="InterPro" id="IPR011473">
    <property type="entry name" value="DUF1579"/>
</dbReference>
<sequence>MFIRPSAFLLAAIACSPVFFGCGGKFLKAPTTAAKATTPKAEPAITAASALADAAKALAGTWRCSGSIYGADGAASPSTVTLNVSLGLDKAWLQTEFVVSSGKYKYNFNSYRTFDPSSSKWVNVIVDNLGGHAVSGSTDGIIWTGESSGPMGKMEIRDTETIVSPGEVNMFGQYSLDGRNWSTGYELSCKK</sequence>
<dbReference type="PROSITE" id="PS51257">
    <property type="entry name" value="PROKAR_LIPOPROTEIN"/>
    <property type="match status" value="1"/>
</dbReference>
<keyword evidence="1" id="KW-0732">Signal</keyword>
<reference evidence="2 3" key="1">
    <citation type="submission" date="2019-08" db="EMBL/GenBank/DDBJ databases">
        <title>Archangium and Cystobacter genomes.</title>
        <authorList>
            <person name="Chen I.-C.K."/>
            <person name="Wielgoss S."/>
        </authorList>
    </citation>
    <scope>NUCLEOTIDE SEQUENCE [LARGE SCALE GENOMIC DNA]</scope>
    <source>
        <strain evidence="2 3">Cbm 6</strain>
    </source>
</reference>